<evidence type="ECO:0000313" key="8">
    <source>
        <dbReference type="EMBL" id="KAF9549912.1"/>
    </source>
</evidence>
<evidence type="ECO:0000256" key="2">
    <source>
        <dbReference type="ARBA" id="ARBA00022692"/>
    </source>
</evidence>
<dbReference type="InterPro" id="IPR005821">
    <property type="entry name" value="Ion_trans_dom"/>
</dbReference>
<organism evidence="8 9">
    <name type="scientific">Mortierella hygrophila</name>
    <dbReference type="NCBI Taxonomy" id="979708"/>
    <lineage>
        <taxon>Eukaryota</taxon>
        <taxon>Fungi</taxon>
        <taxon>Fungi incertae sedis</taxon>
        <taxon>Mucoromycota</taxon>
        <taxon>Mortierellomycotina</taxon>
        <taxon>Mortierellomycetes</taxon>
        <taxon>Mortierellales</taxon>
        <taxon>Mortierellaceae</taxon>
        <taxon>Mortierella</taxon>
    </lineage>
</organism>
<keyword evidence="9" id="KW-1185">Reference proteome</keyword>
<feature type="transmembrane region" description="Helical" evidence="6">
    <location>
        <begin position="1206"/>
        <end position="1227"/>
    </location>
</feature>
<feature type="transmembrane region" description="Helical" evidence="6">
    <location>
        <begin position="1313"/>
        <end position="1333"/>
    </location>
</feature>
<feature type="transmembrane region" description="Helical" evidence="6">
    <location>
        <begin position="1396"/>
        <end position="1419"/>
    </location>
</feature>
<feature type="transmembrane region" description="Helical" evidence="6">
    <location>
        <begin position="1239"/>
        <end position="1263"/>
    </location>
</feature>
<gene>
    <name evidence="8" type="ORF">EC957_002483</name>
</gene>
<feature type="transmembrane region" description="Helical" evidence="6">
    <location>
        <begin position="1177"/>
        <end position="1200"/>
    </location>
</feature>
<reference evidence="8" key="1">
    <citation type="journal article" date="2020" name="Fungal Divers.">
        <title>Resolving the Mortierellaceae phylogeny through synthesis of multi-gene phylogenetics and phylogenomics.</title>
        <authorList>
            <person name="Vandepol N."/>
            <person name="Liber J."/>
            <person name="Desiro A."/>
            <person name="Na H."/>
            <person name="Kennedy M."/>
            <person name="Barry K."/>
            <person name="Grigoriev I.V."/>
            <person name="Miller A.N."/>
            <person name="O'Donnell K."/>
            <person name="Stajich J.E."/>
            <person name="Bonito G."/>
        </authorList>
    </citation>
    <scope>NUCLEOTIDE SEQUENCE</scope>
    <source>
        <strain evidence="8">NRRL 2591</strain>
    </source>
</reference>
<accession>A0A9P6K7I4</accession>
<keyword evidence="5 6" id="KW-0472">Membrane</keyword>
<keyword evidence="2 6" id="KW-0812">Transmembrane</keyword>
<dbReference type="Pfam" id="PF00520">
    <property type="entry name" value="Ion_trans"/>
    <property type="match status" value="1"/>
</dbReference>
<evidence type="ECO:0000256" key="1">
    <source>
        <dbReference type="ARBA" id="ARBA00004141"/>
    </source>
</evidence>
<evidence type="ECO:0000256" key="5">
    <source>
        <dbReference type="ARBA" id="ARBA00023136"/>
    </source>
</evidence>
<feature type="transmembrane region" description="Helical" evidence="6">
    <location>
        <begin position="811"/>
        <end position="831"/>
    </location>
</feature>
<dbReference type="Proteomes" id="UP000723463">
    <property type="component" value="Unassembled WGS sequence"/>
</dbReference>
<comment type="subcellular location">
    <subcellularLocation>
        <location evidence="1">Membrane</location>
        <topology evidence="1">Multi-pass membrane protein</topology>
    </subcellularLocation>
</comment>
<dbReference type="PANTHER" id="PTHR10582:SF2">
    <property type="entry name" value="INACTIVE"/>
    <property type="match status" value="1"/>
</dbReference>
<sequence length="1602" mass="182952">MDERRLYQTYNSPRYASLSDDSMDHFSLNILDSTGDIHPTGQGQHRQQWHQLQGHAQRGPVQDQDDAAATVRRGGGYDDAAALLGHAQEESEPPRKVVLYDREDTIDELPSSNAALRWYFEEFEVDTSGGPPKNESEFQCCLKPHPPVVITASTRSIRWRLKASDFEDGLYDIVLGISTTAGQQPIDWIESITFALFKRDIYNDWKIEPSEIITQREFKRMCGADASGARAGTRGLSRWKLHQQLTRTRDRPLHSVTFELEIRTSAEVPSNAGTIMLHFMDIRRNLYGLNLDDPSTRLHRPFLWSLNVNQGHYPEDDKKVKKGKEILHFAISGSGSHAATLSCADRYLLLDLWDIRDPAEHSIISGQSGVDPSQHAVQAGPYTPKSCAGIHVPFRKVTKGAIDVSISWDASQVALVDSSAVHLSVDERATYRSIFRVFQHFTDRSLTPGTAPPGRGKLVPATTYQHNPQLRNFLGRGKFHISSRKSPKVKKELFIACDGQAVHVFGVHRSWTHRHTILLDLPQEKDLYSSRLFSGLRFRYFAWSNESNEVSVWDVEDGSLVSFFTWPEHLGHRRFEGRTPITFSDDGSILLMCQKGYITTNWTGSGTLLNSFMVPDQEYYQFIRDLQFIRGGSQIIVNMSFQDAEYGRGEFGLILDSVSMSVLDRFSIPGDYFAQHSPVVGSGQYLVAAHNSNLDLLRLDDRVVRPFSRSDPKCGRCTDLVRPWTLKSDYTSPAGLQFKVEICQAAVGTGRVTTQDEKDRGLTTVVVTVTDRNGVLSVQKPAIPVRGYDMRHINAIFLDSCSRLVIRSHQFLMIWGLPTTLEGDLTLLLAYKAEKIHWRVCRHQQVYAQNYMAEEMVWCMPVERPFSRRNSTRFLDGVITLIDIFGGTTGACRNEVLRYVGRHINSYPNPDDPTESVLAKICIDWRLELYDSFKEFVVELLASPHGSWAPRNDFDKRSNPLCILLDKTTTQPRAIGLAKVIIDYCIQQAKTEKDPHFLSPIMQCLPELIDQERPYQELARKTLQRLAYIPVKSRSFILDHHSIAFQPELRLRPKFWWHPQGQPLHECKDPVLQLTTIKHTNSINDNFTRSLFVTSFDLLWRKKDGSPVSSLTVLAREMRAQRSASWLYNLAFQIWQKLKLNGNAKVECHPFTLQAFDNPAIAALIRYKWNTIGFKYWLVRFLCQCCFYMLVLTTVFIQVYSSSHPLLTPVYIAIISVASIFVWLELLQLINEKKKYISSVYNVVDMATFGLPLAGSVNQLLIIWGKSNGGGNPGLISFSVLFIFLHFLFELRVIKSVCHFVTIIIRVISEIRVFFFIFAGGILGFTIAILHLLRACIYESCPSDDELNAMLPENQAVMFPRNFYSAISSTYFFMGGRYDSIDNQLSMDNWPFHTMMIVYFFFTVILMLNVLIALINLAFNESDGTWHLTWLENRLRYIESAENMSYQIPGFRDTHDWFPREIYYSATPRQVKDYERDLQGEDSPSTTATTALLTQQQQQSQVVSRSDSTLSQKLTHNLAEEKGGEDEEGKKQRDILLERLKKEMREEVRREFQESQIQLEQRLQLQMTRQQELFQEQLVDQQKWLVQYFSGGAGGGGSVGGV</sequence>
<evidence type="ECO:0000256" key="3">
    <source>
        <dbReference type="ARBA" id="ARBA00022737"/>
    </source>
</evidence>
<protein>
    <recommendedName>
        <fullName evidence="7">Ion transport domain-containing protein</fullName>
    </recommendedName>
</protein>
<evidence type="ECO:0000313" key="9">
    <source>
        <dbReference type="Proteomes" id="UP000723463"/>
    </source>
</evidence>
<evidence type="ECO:0000256" key="6">
    <source>
        <dbReference type="SAM" id="Phobius"/>
    </source>
</evidence>
<evidence type="ECO:0000256" key="4">
    <source>
        <dbReference type="ARBA" id="ARBA00022989"/>
    </source>
</evidence>
<dbReference type="GO" id="GO:0005886">
    <property type="term" value="C:plasma membrane"/>
    <property type="evidence" value="ECO:0007669"/>
    <property type="project" value="TreeGrafter"/>
</dbReference>
<keyword evidence="4 6" id="KW-1133">Transmembrane helix</keyword>
<dbReference type="InterPro" id="IPR024862">
    <property type="entry name" value="TRPV"/>
</dbReference>
<feature type="domain" description="Ion transport" evidence="7">
    <location>
        <begin position="1186"/>
        <end position="1421"/>
    </location>
</feature>
<dbReference type="PANTHER" id="PTHR10582">
    <property type="entry name" value="TRANSIENT RECEPTOR POTENTIAL ION CHANNEL PROTEIN"/>
    <property type="match status" value="1"/>
</dbReference>
<comment type="caution">
    <text evidence="8">The sequence shown here is derived from an EMBL/GenBank/DDBJ whole genome shotgun (WGS) entry which is preliminary data.</text>
</comment>
<proteinExistence type="predicted"/>
<evidence type="ECO:0000259" key="7">
    <source>
        <dbReference type="Pfam" id="PF00520"/>
    </source>
</evidence>
<dbReference type="SUPFAM" id="SSF50969">
    <property type="entry name" value="YVTN repeat-like/Quinoprotein amine dehydrogenase"/>
    <property type="match status" value="1"/>
</dbReference>
<keyword evidence="3" id="KW-0677">Repeat</keyword>
<dbReference type="GO" id="GO:0005216">
    <property type="term" value="F:monoatomic ion channel activity"/>
    <property type="evidence" value="ECO:0007669"/>
    <property type="project" value="InterPro"/>
</dbReference>
<dbReference type="GO" id="GO:0098703">
    <property type="term" value="P:calcium ion import across plasma membrane"/>
    <property type="evidence" value="ECO:0007669"/>
    <property type="project" value="TreeGrafter"/>
</dbReference>
<feature type="transmembrane region" description="Helical" evidence="6">
    <location>
        <begin position="1275"/>
        <end position="1293"/>
    </location>
</feature>
<dbReference type="EMBL" id="JAAAXW010000015">
    <property type="protein sequence ID" value="KAF9549912.1"/>
    <property type="molecule type" value="Genomic_DNA"/>
</dbReference>
<dbReference type="InterPro" id="IPR011044">
    <property type="entry name" value="Quino_amine_DH_bsu"/>
</dbReference>
<name>A0A9P6K7I4_9FUNG</name>